<protein>
    <recommendedName>
        <fullName evidence="2">Transglutaminase-like domain-containing protein</fullName>
    </recommendedName>
</protein>
<dbReference type="RefSeq" id="WP_172207188.1">
    <property type="nucleotide sequence ID" value="NZ_BLLI01000002.1"/>
</dbReference>
<reference evidence="3 4" key="1">
    <citation type="submission" date="2020-02" db="EMBL/GenBank/DDBJ databases">
        <title>Draft genome sequence of Lactococcus sp. Hs30E4-3.</title>
        <authorList>
            <person name="Noda S."/>
            <person name="Yuki M."/>
            <person name="Ohkuma M."/>
        </authorList>
    </citation>
    <scope>NUCLEOTIDE SEQUENCE [LARGE SCALE GENOMIC DNA]</scope>
    <source>
        <strain evidence="3 4">Hs30E4-3</strain>
    </source>
</reference>
<dbReference type="PANTHER" id="PTHR46333">
    <property type="entry name" value="CYTOKINESIS PROTEIN 3"/>
    <property type="match status" value="1"/>
</dbReference>
<evidence type="ECO:0000313" key="4">
    <source>
        <dbReference type="Proteomes" id="UP000480303"/>
    </source>
</evidence>
<dbReference type="SMART" id="SM00460">
    <property type="entry name" value="TGc"/>
    <property type="match status" value="1"/>
</dbReference>
<feature type="signal peptide" evidence="1">
    <location>
        <begin position="1"/>
        <end position="20"/>
    </location>
</feature>
<dbReference type="PROSITE" id="PS51257">
    <property type="entry name" value="PROKAR_LIPOPROTEIN"/>
    <property type="match status" value="1"/>
</dbReference>
<dbReference type="Proteomes" id="UP000480303">
    <property type="component" value="Unassembled WGS sequence"/>
</dbReference>
<dbReference type="AlphaFoldDB" id="A0A6A0B886"/>
<evidence type="ECO:0000256" key="1">
    <source>
        <dbReference type="SAM" id="SignalP"/>
    </source>
</evidence>
<name>A0A6A0B886_9LACT</name>
<dbReference type="SUPFAM" id="SSF54001">
    <property type="entry name" value="Cysteine proteinases"/>
    <property type="match status" value="1"/>
</dbReference>
<evidence type="ECO:0000313" key="3">
    <source>
        <dbReference type="EMBL" id="GFH41580.1"/>
    </source>
</evidence>
<dbReference type="InterPro" id="IPR052557">
    <property type="entry name" value="CAP/Cytokinesis_protein"/>
</dbReference>
<keyword evidence="4" id="KW-1185">Reference proteome</keyword>
<dbReference type="PANTHER" id="PTHR46333:SF2">
    <property type="entry name" value="CYTOKINESIS PROTEIN 3"/>
    <property type="match status" value="1"/>
</dbReference>
<proteinExistence type="predicted"/>
<accession>A0A6A0B886</accession>
<dbReference type="GO" id="GO:0005737">
    <property type="term" value="C:cytoplasm"/>
    <property type="evidence" value="ECO:0007669"/>
    <property type="project" value="TreeGrafter"/>
</dbReference>
<keyword evidence="1" id="KW-0732">Signal</keyword>
<feature type="chain" id="PRO_5038580543" description="Transglutaminase-like domain-containing protein" evidence="1">
    <location>
        <begin position="21"/>
        <end position="400"/>
    </location>
</feature>
<dbReference type="Gene3D" id="3.10.620.30">
    <property type="match status" value="1"/>
</dbReference>
<evidence type="ECO:0000259" key="2">
    <source>
        <dbReference type="SMART" id="SM00460"/>
    </source>
</evidence>
<gene>
    <name evidence="3" type="ORF">Hs30E_01310</name>
</gene>
<dbReference type="InterPro" id="IPR038765">
    <property type="entry name" value="Papain-like_cys_pep_sf"/>
</dbReference>
<dbReference type="InterPro" id="IPR002931">
    <property type="entry name" value="Transglutaminase-like"/>
</dbReference>
<dbReference type="Pfam" id="PF01841">
    <property type="entry name" value="Transglut_core"/>
    <property type="match status" value="1"/>
</dbReference>
<organism evidence="3 4">
    <name type="scientific">Pseudolactococcus hodotermopsidis</name>
    <dbReference type="NCBI Taxonomy" id="2709157"/>
    <lineage>
        <taxon>Bacteria</taxon>
        <taxon>Bacillati</taxon>
        <taxon>Bacillota</taxon>
        <taxon>Bacilli</taxon>
        <taxon>Lactobacillales</taxon>
        <taxon>Streptococcaceae</taxon>
        <taxon>Pseudolactococcus</taxon>
    </lineage>
</organism>
<feature type="domain" description="Transglutaminase-like" evidence="2">
    <location>
        <begin position="206"/>
        <end position="262"/>
    </location>
</feature>
<comment type="caution">
    <text evidence="3">The sequence shown here is derived from an EMBL/GenBank/DDBJ whole genome shotgun (WGS) entry which is preliminary data.</text>
</comment>
<dbReference type="EMBL" id="BLLI01000002">
    <property type="protein sequence ID" value="GFH41580.1"/>
    <property type="molecule type" value="Genomic_DNA"/>
</dbReference>
<sequence>MTKNRFKLTCMWLIFLGVLAGCSARGNDKQISKSSVQVQKKVDSPSQAQALIETEALYYQGLTDDDKQVYRELQNAIQNFQAQIDTQAQHLTQEKFSKVAEAVLLDHPEYFWYSGKIETWVQSADSAAIAQYEISFDFTAAEVADLNQQIELKISDFVAKNAGKTEYDKALAAYQYVIEQNDYNHAAATAGKADATDDRSYSMLGALLDGTAVCEGYADALQYLLARLAMTAHVVVGVANDQNHAWNLVKIDGENYYLDATWGDASFTKEDKRANIDYTYFGMTTAELEMDHKIANDFINLPIYKATAANYFVHNNLRFDSYDSEEISKVTQHFLRDNQSNICFQFSTLKAYHKAKKALFDAQGMMTIFADLADEFPKLSGKKVITSLDEVHLVMTFILE</sequence>